<dbReference type="GO" id="GO:0006355">
    <property type="term" value="P:regulation of DNA-templated transcription"/>
    <property type="evidence" value="ECO:0007669"/>
    <property type="project" value="InterPro"/>
</dbReference>
<dbReference type="GO" id="GO:0005634">
    <property type="term" value="C:nucleus"/>
    <property type="evidence" value="ECO:0007669"/>
    <property type="project" value="UniProtKB-SubCell"/>
</dbReference>
<feature type="compositionally biased region" description="Basic and acidic residues" evidence="3">
    <location>
        <begin position="104"/>
        <end position="124"/>
    </location>
</feature>
<comment type="caution">
    <text evidence="4">The sequence shown here is derived from an EMBL/GenBank/DDBJ whole genome shotgun (WGS) entry which is preliminary data.</text>
</comment>
<protein>
    <submittedName>
        <fullName evidence="4">Uncharacterized protein</fullName>
    </submittedName>
</protein>
<keyword evidence="5" id="KW-1185">Reference proteome</keyword>
<feature type="region of interest" description="Disordered" evidence="3">
    <location>
        <begin position="84"/>
        <end position="130"/>
    </location>
</feature>
<dbReference type="AlphaFoldDB" id="A0A3M7R3R5"/>
<evidence type="ECO:0000313" key="5">
    <source>
        <dbReference type="Proteomes" id="UP000276133"/>
    </source>
</evidence>
<sequence length="130" mass="14847">MGAARIPDESFNCNDNNIISDQDLASLHAIDPLKKNLYLTSARIKKTPSSFGQNFTQVNVLKLQINVINVRWIFLSHRLMLRTPQANAENEAKGKRGRGRPRKGKVEDEVVDSNKPEKKPERPPKNRFRI</sequence>
<name>A0A3M7R3R5_BRAPC</name>
<dbReference type="EMBL" id="REGN01004306">
    <property type="protein sequence ID" value="RNA18099.1"/>
    <property type="molecule type" value="Genomic_DNA"/>
</dbReference>
<dbReference type="InterPro" id="IPR000637">
    <property type="entry name" value="HMGI/Y_DNA-bd_CS"/>
</dbReference>
<comment type="subcellular location">
    <subcellularLocation>
        <location evidence="1">Nucleus</location>
    </subcellularLocation>
</comment>
<evidence type="ECO:0000313" key="4">
    <source>
        <dbReference type="EMBL" id="RNA18099.1"/>
    </source>
</evidence>
<gene>
    <name evidence="4" type="ORF">BpHYR1_004723</name>
</gene>
<keyword evidence="2" id="KW-0539">Nucleus</keyword>
<organism evidence="4 5">
    <name type="scientific">Brachionus plicatilis</name>
    <name type="common">Marine rotifer</name>
    <name type="synonym">Brachionus muelleri</name>
    <dbReference type="NCBI Taxonomy" id="10195"/>
    <lineage>
        <taxon>Eukaryota</taxon>
        <taxon>Metazoa</taxon>
        <taxon>Spiralia</taxon>
        <taxon>Gnathifera</taxon>
        <taxon>Rotifera</taxon>
        <taxon>Eurotatoria</taxon>
        <taxon>Monogononta</taxon>
        <taxon>Pseudotrocha</taxon>
        <taxon>Ploima</taxon>
        <taxon>Brachionidae</taxon>
        <taxon>Brachionus</taxon>
    </lineage>
</organism>
<evidence type="ECO:0000256" key="2">
    <source>
        <dbReference type="ARBA" id="ARBA00023242"/>
    </source>
</evidence>
<accession>A0A3M7R3R5</accession>
<evidence type="ECO:0000256" key="3">
    <source>
        <dbReference type="SAM" id="MobiDB-lite"/>
    </source>
</evidence>
<evidence type="ECO:0000256" key="1">
    <source>
        <dbReference type="ARBA" id="ARBA00004123"/>
    </source>
</evidence>
<reference evidence="4 5" key="1">
    <citation type="journal article" date="2018" name="Sci. Rep.">
        <title>Genomic signatures of local adaptation to the degree of environmental predictability in rotifers.</title>
        <authorList>
            <person name="Franch-Gras L."/>
            <person name="Hahn C."/>
            <person name="Garcia-Roger E.M."/>
            <person name="Carmona M.J."/>
            <person name="Serra M."/>
            <person name="Gomez A."/>
        </authorList>
    </citation>
    <scope>NUCLEOTIDE SEQUENCE [LARGE SCALE GENOMIC DNA]</scope>
    <source>
        <strain evidence="4">HYR1</strain>
    </source>
</reference>
<dbReference type="Proteomes" id="UP000276133">
    <property type="component" value="Unassembled WGS sequence"/>
</dbReference>
<dbReference type="PROSITE" id="PS00354">
    <property type="entry name" value="HMGI_Y"/>
    <property type="match status" value="1"/>
</dbReference>
<proteinExistence type="predicted"/>